<keyword evidence="4" id="KW-1185">Reference proteome</keyword>
<dbReference type="InterPro" id="IPR002559">
    <property type="entry name" value="Transposase_11"/>
</dbReference>
<dbReference type="Pfam" id="PF01609">
    <property type="entry name" value="DDE_Tnp_1"/>
    <property type="match status" value="1"/>
</dbReference>
<dbReference type="AlphaFoldDB" id="A0A7W7RLT1"/>
<dbReference type="NCBIfam" id="NF033580">
    <property type="entry name" value="transpos_IS5_3"/>
    <property type="match status" value="1"/>
</dbReference>
<dbReference type="SUPFAM" id="SSF46785">
    <property type="entry name" value="Winged helix' DNA-binding domain"/>
    <property type="match status" value="1"/>
</dbReference>
<feature type="region of interest" description="Disordered" evidence="1">
    <location>
        <begin position="95"/>
        <end position="120"/>
    </location>
</feature>
<accession>A0A7W7RLT1</accession>
<dbReference type="GO" id="GO:0004803">
    <property type="term" value="F:transposase activity"/>
    <property type="evidence" value="ECO:0007669"/>
    <property type="project" value="InterPro"/>
</dbReference>
<evidence type="ECO:0000259" key="2">
    <source>
        <dbReference type="Pfam" id="PF01609"/>
    </source>
</evidence>
<evidence type="ECO:0000313" key="3">
    <source>
        <dbReference type="EMBL" id="MBB4934352.1"/>
    </source>
</evidence>
<dbReference type="PANTHER" id="PTHR30007">
    <property type="entry name" value="PHP DOMAIN PROTEIN"/>
    <property type="match status" value="1"/>
</dbReference>
<reference evidence="3 4" key="1">
    <citation type="submission" date="2020-08" db="EMBL/GenBank/DDBJ databases">
        <title>Sequencing the genomes of 1000 actinobacteria strains.</title>
        <authorList>
            <person name="Klenk H.-P."/>
        </authorList>
    </citation>
    <scope>NUCLEOTIDE SEQUENCE [LARGE SCALE GENOMIC DNA]</scope>
    <source>
        <strain evidence="3 4">DSM 102030</strain>
    </source>
</reference>
<name>A0A7W7RLT1_9ACTN</name>
<gene>
    <name evidence="3" type="ORF">F4561_005172</name>
</gene>
<dbReference type="InterPro" id="IPR036390">
    <property type="entry name" value="WH_DNA-bd_sf"/>
</dbReference>
<sequence length="314" mass="34403">MREESDGSEALGRSRGGLTTKIHLLADQHRRPLAIRTSPGQRGDALMFAPLMGDLRLPRTVGRPRTRPDRVLGDKAYSSRANRAHLRRRKITAPIAQPADQQAHRRRKGSAGGRPPAFDRRAYRGRNTVERAINLLKQNRAVATRYDKRAAVYDGTVQLAAIRIWLRDLTRSKTRPRRIRNASEGTATMNELRQESRRHDAEAPDPDRGGEHQGRTDLSFLAPPGELADWRMVLAYEAGATSGALAELPGTPGELARRCDLDEGALRAVLGQLVAYGILTADHNGRHAFASGAPRGPSTRHCSVTPPRSGAGPA</sequence>
<evidence type="ECO:0000313" key="4">
    <source>
        <dbReference type="Proteomes" id="UP000523007"/>
    </source>
</evidence>
<organism evidence="3 4">
    <name type="scientific">Lipingzhangella halophila</name>
    <dbReference type="NCBI Taxonomy" id="1783352"/>
    <lineage>
        <taxon>Bacteria</taxon>
        <taxon>Bacillati</taxon>
        <taxon>Actinomycetota</taxon>
        <taxon>Actinomycetes</taxon>
        <taxon>Streptosporangiales</taxon>
        <taxon>Nocardiopsidaceae</taxon>
        <taxon>Lipingzhangella</taxon>
    </lineage>
</organism>
<protein>
    <submittedName>
        <fullName evidence="3">Transposase</fullName>
    </submittedName>
</protein>
<dbReference type="GO" id="GO:0006313">
    <property type="term" value="P:DNA transposition"/>
    <property type="evidence" value="ECO:0007669"/>
    <property type="project" value="InterPro"/>
</dbReference>
<dbReference type="EMBL" id="JACHJT010000001">
    <property type="protein sequence ID" value="MBB4934352.1"/>
    <property type="molecule type" value="Genomic_DNA"/>
</dbReference>
<proteinExistence type="predicted"/>
<comment type="caution">
    <text evidence="3">The sequence shown here is derived from an EMBL/GenBank/DDBJ whole genome shotgun (WGS) entry which is preliminary data.</text>
</comment>
<dbReference type="Proteomes" id="UP000523007">
    <property type="component" value="Unassembled WGS sequence"/>
</dbReference>
<feature type="region of interest" description="Disordered" evidence="1">
    <location>
        <begin position="290"/>
        <end position="314"/>
    </location>
</feature>
<dbReference type="GO" id="GO:0003677">
    <property type="term" value="F:DNA binding"/>
    <property type="evidence" value="ECO:0007669"/>
    <property type="project" value="InterPro"/>
</dbReference>
<feature type="region of interest" description="Disordered" evidence="1">
    <location>
        <begin position="175"/>
        <end position="221"/>
    </location>
</feature>
<dbReference type="PANTHER" id="PTHR30007:SF1">
    <property type="entry name" value="BLR1914 PROTEIN"/>
    <property type="match status" value="1"/>
</dbReference>
<evidence type="ECO:0000256" key="1">
    <source>
        <dbReference type="SAM" id="MobiDB-lite"/>
    </source>
</evidence>
<feature type="compositionally biased region" description="Basic and acidic residues" evidence="1">
    <location>
        <begin position="192"/>
        <end position="215"/>
    </location>
</feature>
<feature type="domain" description="Transposase IS4-like" evidence="2">
    <location>
        <begin position="14"/>
        <end position="152"/>
    </location>
</feature>